<dbReference type="PANTHER" id="PTHR10502">
    <property type="entry name" value="ANNEXIN"/>
    <property type="match status" value="1"/>
</dbReference>
<keyword evidence="13" id="KW-0084">Basement membrane</keyword>
<dbReference type="AlphaFoldDB" id="A0AAD1W9J9"/>
<evidence type="ECO:0000256" key="7">
    <source>
        <dbReference type="ARBA" id="ARBA00022475"/>
    </source>
</evidence>
<dbReference type="GO" id="GO:0007165">
    <property type="term" value="P:signal transduction"/>
    <property type="evidence" value="ECO:0007669"/>
    <property type="project" value="TreeGrafter"/>
</dbReference>
<evidence type="ECO:0000256" key="12">
    <source>
        <dbReference type="ARBA" id="ARBA00022837"/>
    </source>
</evidence>
<dbReference type="GO" id="GO:0071385">
    <property type="term" value="P:cellular response to glucocorticoid stimulus"/>
    <property type="evidence" value="ECO:0007669"/>
    <property type="project" value="TreeGrafter"/>
</dbReference>
<dbReference type="GO" id="GO:0005737">
    <property type="term" value="C:cytoplasm"/>
    <property type="evidence" value="ECO:0007669"/>
    <property type="project" value="UniProtKB-SubCell"/>
</dbReference>
<evidence type="ECO:0000256" key="22">
    <source>
        <dbReference type="ARBA" id="ARBA00063091"/>
    </source>
</evidence>
<dbReference type="SUPFAM" id="SSF47874">
    <property type="entry name" value="Annexin"/>
    <property type="match status" value="1"/>
</dbReference>
<keyword evidence="9" id="KW-0964">Secreted</keyword>
<dbReference type="Gene3D" id="1.10.220.10">
    <property type="entry name" value="Annexin"/>
    <property type="match status" value="4"/>
</dbReference>
<dbReference type="PROSITE" id="PS00223">
    <property type="entry name" value="ANNEXIN_1"/>
    <property type="match status" value="1"/>
</dbReference>
<dbReference type="InterPro" id="IPR037104">
    <property type="entry name" value="Annexin_sf"/>
</dbReference>
<keyword evidence="14" id="KW-0593">Phospholipase A2 inhibitor</keyword>
<dbReference type="GO" id="GO:0005604">
    <property type="term" value="C:basement membrane"/>
    <property type="evidence" value="ECO:0007669"/>
    <property type="project" value="UniProtKB-SubCell"/>
</dbReference>
<keyword evidence="16" id="KW-0472">Membrane</keyword>
<dbReference type="InterPro" id="IPR002388">
    <property type="entry name" value="ANX1"/>
</dbReference>
<sequence>MAMEQQTSSVIQQILQSSQQKHVTSNESAQDSSGFKPRPKFDASQDVIALEKAINSKEVDVGTIIDIITKRTNEQRQTIKAAYQEKTGKSLDEALKKALSGPLRDIILALLKTPAQFDADSLKNAMKGLGTDEETIIEIIVSRSNQEIKQIKKVYQEEYKTDLEKDVIGDTSGDFQKILLALLKGERSEDSYVNEDLADKDAKALFEAGEKNKKADSVVFINILTIRSIRQLRSVFQRYAKISKHDITKVLDLKLKGDFERCMVAIVKCVTNKPAFFAEKLHLAMKGIGTRNQTLTRVMVSRSEIDIKNIKAEYETLYKKSLREALLVSF</sequence>
<evidence type="ECO:0000313" key="26">
    <source>
        <dbReference type="Proteomes" id="UP001295444"/>
    </source>
</evidence>
<evidence type="ECO:0000256" key="17">
    <source>
        <dbReference type="ARBA" id="ARBA00023216"/>
    </source>
</evidence>
<keyword evidence="10" id="KW-0272">Extracellular matrix</keyword>
<evidence type="ECO:0000256" key="23">
    <source>
        <dbReference type="RuleBase" id="RU003540"/>
    </source>
</evidence>
<reference evidence="25" key="1">
    <citation type="submission" date="2022-03" db="EMBL/GenBank/DDBJ databases">
        <authorList>
            <person name="Alioto T."/>
            <person name="Alioto T."/>
            <person name="Gomez Garrido J."/>
        </authorList>
    </citation>
    <scope>NUCLEOTIDE SEQUENCE</scope>
</reference>
<dbReference type="FunFam" id="1.10.220.10:FF:000001">
    <property type="entry name" value="Annexin"/>
    <property type="match status" value="1"/>
</dbReference>
<dbReference type="FunFam" id="1.10.220.10:FF:000007">
    <property type="entry name" value="Annexin"/>
    <property type="match status" value="1"/>
</dbReference>
<comment type="function">
    <text evidence="21">Calcium-regulated membrane-binding protein whose affinity for calcium is greatly enhanced by anionic phospholipids. It binds two calcium ions with high affinity.</text>
</comment>
<keyword evidence="8" id="KW-0963">Cytoplasm</keyword>
<comment type="similarity">
    <text evidence="6 23">Belongs to the annexin family.</text>
</comment>
<evidence type="ECO:0000256" key="18">
    <source>
        <dbReference type="ARBA" id="ARBA00023242"/>
    </source>
</evidence>
<feature type="compositionally biased region" description="Polar residues" evidence="24">
    <location>
        <begin position="21"/>
        <end position="33"/>
    </location>
</feature>
<evidence type="ECO:0000256" key="24">
    <source>
        <dbReference type="SAM" id="MobiDB-lite"/>
    </source>
</evidence>
<dbReference type="PRINTS" id="PR00197">
    <property type="entry name" value="ANNEXINI"/>
</dbReference>
<feature type="compositionally biased region" description="Low complexity" evidence="24">
    <location>
        <begin position="1"/>
        <end position="20"/>
    </location>
</feature>
<evidence type="ECO:0000256" key="9">
    <source>
        <dbReference type="ARBA" id="ARBA00022525"/>
    </source>
</evidence>
<evidence type="ECO:0000256" key="14">
    <source>
        <dbReference type="ARBA" id="ARBA00023005"/>
    </source>
</evidence>
<proteinExistence type="inferred from homology"/>
<dbReference type="PROSITE" id="PS51897">
    <property type="entry name" value="ANNEXIN_2"/>
    <property type="match status" value="4"/>
</dbReference>
<name>A0AAD1W9J9_PELCU</name>
<dbReference type="GO" id="GO:0005634">
    <property type="term" value="C:nucleus"/>
    <property type="evidence" value="ECO:0007669"/>
    <property type="project" value="UniProtKB-SubCell"/>
</dbReference>
<dbReference type="FunFam" id="1.10.220.10:FF:000003">
    <property type="entry name" value="Annexin"/>
    <property type="match status" value="1"/>
</dbReference>
<dbReference type="FunFam" id="1.10.220.10:FF:000002">
    <property type="entry name" value="Annexin"/>
    <property type="match status" value="1"/>
</dbReference>
<dbReference type="GO" id="GO:0016323">
    <property type="term" value="C:basolateral plasma membrane"/>
    <property type="evidence" value="ECO:0007669"/>
    <property type="project" value="UniProtKB-SubCell"/>
</dbReference>
<evidence type="ECO:0000256" key="19">
    <source>
        <dbReference type="ARBA" id="ARBA00023273"/>
    </source>
</evidence>
<dbReference type="Proteomes" id="UP001295444">
    <property type="component" value="Chromosome 05"/>
</dbReference>
<evidence type="ECO:0000256" key="1">
    <source>
        <dbReference type="ARBA" id="ARBA00004123"/>
    </source>
</evidence>
<evidence type="ECO:0000256" key="3">
    <source>
        <dbReference type="ARBA" id="ARBA00004187"/>
    </source>
</evidence>
<keyword evidence="20 23" id="KW-0111">Calcium/phospholipid-binding</keyword>
<evidence type="ECO:0000256" key="16">
    <source>
        <dbReference type="ARBA" id="ARBA00023136"/>
    </source>
</evidence>
<dbReference type="PANTHER" id="PTHR10502:SF242">
    <property type="entry name" value="ANNEXIN"/>
    <property type="match status" value="1"/>
</dbReference>
<dbReference type="GO" id="GO:0005544">
    <property type="term" value="F:calcium-dependent phospholipid binding"/>
    <property type="evidence" value="ECO:0007669"/>
    <property type="project" value="UniProtKB-KW"/>
</dbReference>
<comment type="subcellular location">
    <subcellularLocation>
        <location evidence="3">Basolateral cell membrane</location>
    </subcellularLocation>
    <subcellularLocation>
        <location evidence="2">Cell projection</location>
        <location evidence="2">Cilium</location>
    </subcellularLocation>
    <subcellularLocation>
        <location evidence="5">Cytoplasm</location>
    </subcellularLocation>
    <subcellularLocation>
        <location evidence="1">Nucleus</location>
    </subcellularLocation>
    <subcellularLocation>
        <location evidence="4">Secreted</location>
        <location evidence="4">Extracellular space</location>
        <location evidence="4">Extracellular matrix</location>
        <location evidence="4">Basement membrane</location>
    </subcellularLocation>
</comment>
<evidence type="ECO:0000313" key="25">
    <source>
        <dbReference type="EMBL" id="CAH2294141.1"/>
    </source>
</evidence>
<keyword evidence="26" id="KW-1185">Reference proteome</keyword>
<dbReference type="GO" id="GO:0012506">
    <property type="term" value="C:vesicle membrane"/>
    <property type="evidence" value="ECO:0007669"/>
    <property type="project" value="TreeGrafter"/>
</dbReference>
<evidence type="ECO:0000256" key="2">
    <source>
        <dbReference type="ARBA" id="ARBA00004138"/>
    </source>
</evidence>
<dbReference type="SMART" id="SM00335">
    <property type="entry name" value="ANX"/>
    <property type="match status" value="4"/>
</dbReference>
<dbReference type="Pfam" id="PF00191">
    <property type="entry name" value="Annexin"/>
    <property type="match status" value="4"/>
</dbReference>
<dbReference type="GO" id="GO:0005509">
    <property type="term" value="F:calcium ion binding"/>
    <property type="evidence" value="ECO:0007669"/>
    <property type="project" value="InterPro"/>
</dbReference>
<keyword evidence="15" id="KW-0969">Cilium</keyword>
<protein>
    <recommendedName>
        <fullName evidence="23">Annexin</fullName>
    </recommendedName>
</protein>
<dbReference type="InterPro" id="IPR001464">
    <property type="entry name" value="Annexin"/>
</dbReference>
<keyword evidence="17 23" id="KW-0041">Annexin</keyword>
<feature type="region of interest" description="Disordered" evidence="24">
    <location>
        <begin position="1"/>
        <end position="40"/>
    </location>
</feature>
<evidence type="ECO:0000256" key="13">
    <source>
        <dbReference type="ARBA" id="ARBA00022869"/>
    </source>
</evidence>
<keyword evidence="18" id="KW-0539">Nucleus</keyword>
<evidence type="ECO:0000256" key="6">
    <source>
        <dbReference type="ARBA" id="ARBA00007831"/>
    </source>
</evidence>
<dbReference type="GO" id="GO:0005929">
    <property type="term" value="C:cilium"/>
    <property type="evidence" value="ECO:0007669"/>
    <property type="project" value="UniProtKB-SubCell"/>
</dbReference>
<dbReference type="InterPro" id="IPR018252">
    <property type="entry name" value="Annexin_repeat_CS"/>
</dbReference>
<evidence type="ECO:0000256" key="5">
    <source>
        <dbReference type="ARBA" id="ARBA00004496"/>
    </source>
</evidence>
<dbReference type="GO" id="GO:0001786">
    <property type="term" value="F:phosphatidylserine binding"/>
    <property type="evidence" value="ECO:0007669"/>
    <property type="project" value="TreeGrafter"/>
</dbReference>
<evidence type="ECO:0000256" key="15">
    <source>
        <dbReference type="ARBA" id="ARBA00023069"/>
    </source>
</evidence>
<dbReference type="GO" id="GO:0019834">
    <property type="term" value="F:phospholipase A2 inhibitor activity"/>
    <property type="evidence" value="ECO:0007669"/>
    <property type="project" value="UniProtKB-KW"/>
</dbReference>
<evidence type="ECO:0000256" key="10">
    <source>
        <dbReference type="ARBA" id="ARBA00022530"/>
    </source>
</evidence>
<evidence type="ECO:0000256" key="4">
    <source>
        <dbReference type="ARBA" id="ARBA00004302"/>
    </source>
</evidence>
<keyword evidence="11 23" id="KW-0677">Repeat</keyword>
<organism evidence="25 26">
    <name type="scientific">Pelobates cultripes</name>
    <name type="common">Western spadefoot toad</name>
    <dbReference type="NCBI Taxonomy" id="61616"/>
    <lineage>
        <taxon>Eukaryota</taxon>
        <taxon>Metazoa</taxon>
        <taxon>Chordata</taxon>
        <taxon>Craniata</taxon>
        <taxon>Vertebrata</taxon>
        <taxon>Euteleostomi</taxon>
        <taxon>Amphibia</taxon>
        <taxon>Batrachia</taxon>
        <taxon>Anura</taxon>
        <taxon>Pelobatoidea</taxon>
        <taxon>Pelobatidae</taxon>
        <taxon>Pelobates</taxon>
    </lineage>
</organism>
<comment type="subunit">
    <text evidence="22">Tetramer of 2 light chains (p10 proteins) and 2 heavy chains (p36 proteins).</text>
</comment>
<gene>
    <name evidence="25" type="ORF">PECUL_23A023452</name>
</gene>
<evidence type="ECO:0000256" key="20">
    <source>
        <dbReference type="ARBA" id="ARBA00023302"/>
    </source>
</evidence>
<evidence type="ECO:0000256" key="11">
    <source>
        <dbReference type="ARBA" id="ARBA00022737"/>
    </source>
</evidence>
<dbReference type="PRINTS" id="PR00196">
    <property type="entry name" value="ANNEXIN"/>
</dbReference>
<dbReference type="EMBL" id="OW240916">
    <property type="protein sequence ID" value="CAH2294141.1"/>
    <property type="molecule type" value="Genomic_DNA"/>
</dbReference>
<evidence type="ECO:0000256" key="8">
    <source>
        <dbReference type="ARBA" id="ARBA00022490"/>
    </source>
</evidence>
<keyword evidence="12 23" id="KW-0106">Calcium</keyword>
<comment type="domain">
    <text evidence="23">The full-length protein can bind eight Ca(2+) ions via the annexin repeats. Calcium binding causes a major conformation change that modifies dimer contacts and leads to surface exposure of the N-terminal phosphorylation sites; in the absence of Ca(2+), these sites are buried in the interior of the protein core. The N-terminal region becomes disordered in response to calcium-binding.</text>
</comment>
<keyword evidence="19" id="KW-0966">Cell projection</keyword>
<evidence type="ECO:0000256" key="21">
    <source>
        <dbReference type="ARBA" id="ARBA00056131"/>
    </source>
</evidence>
<dbReference type="InterPro" id="IPR018502">
    <property type="entry name" value="Annexin_repeat"/>
</dbReference>
<dbReference type="GO" id="GO:0006909">
    <property type="term" value="P:phagocytosis"/>
    <property type="evidence" value="ECO:0007669"/>
    <property type="project" value="TreeGrafter"/>
</dbReference>
<accession>A0AAD1W9J9</accession>
<keyword evidence="7" id="KW-1003">Cell membrane</keyword>